<name>A0A0A9CSY8_ARUDO</name>
<feature type="compositionally biased region" description="Basic residues" evidence="1">
    <location>
        <begin position="1"/>
        <end position="17"/>
    </location>
</feature>
<dbReference type="PANTHER" id="PTHR33085:SF37">
    <property type="entry name" value="OS12G0139800 PROTEIN"/>
    <property type="match status" value="1"/>
</dbReference>
<proteinExistence type="predicted"/>
<dbReference type="Pfam" id="PF07893">
    <property type="entry name" value="DUF1668"/>
    <property type="match status" value="1"/>
</dbReference>
<accession>A0A0A9CSY8</accession>
<evidence type="ECO:0000256" key="1">
    <source>
        <dbReference type="SAM" id="MobiDB-lite"/>
    </source>
</evidence>
<reference evidence="2" key="1">
    <citation type="submission" date="2014-09" db="EMBL/GenBank/DDBJ databases">
        <authorList>
            <person name="Magalhaes I.L.F."/>
            <person name="Oliveira U."/>
            <person name="Santos F.R."/>
            <person name="Vidigal T.H.D.A."/>
            <person name="Brescovit A.D."/>
            <person name="Santos A.J."/>
        </authorList>
    </citation>
    <scope>NUCLEOTIDE SEQUENCE</scope>
    <source>
        <tissue evidence="2">Shoot tissue taken approximately 20 cm above the soil surface</tissue>
    </source>
</reference>
<dbReference type="SUPFAM" id="SSF117281">
    <property type="entry name" value="Kelch motif"/>
    <property type="match status" value="1"/>
</dbReference>
<reference evidence="2" key="2">
    <citation type="journal article" date="2015" name="Data Brief">
        <title>Shoot transcriptome of the giant reed, Arundo donax.</title>
        <authorList>
            <person name="Barrero R.A."/>
            <person name="Guerrero F.D."/>
            <person name="Moolhuijzen P."/>
            <person name="Goolsby J.A."/>
            <person name="Tidwell J."/>
            <person name="Bellgard S.E."/>
            <person name="Bellgard M.I."/>
        </authorList>
    </citation>
    <scope>NUCLEOTIDE SEQUENCE</scope>
    <source>
        <tissue evidence="2">Shoot tissue taken approximately 20 cm above the soil surface</tissue>
    </source>
</reference>
<organism evidence="2">
    <name type="scientific">Arundo donax</name>
    <name type="common">Giant reed</name>
    <name type="synonym">Donax arundinaceus</name>
    <dbReference type="NCBI Taxonomy" id="35708"/>
    <lineage>
        <taxon>Eukaryota</taxon>
        <taxon>Viridiplantae</taxon>
        <taxon>Streptophyta</taxon>
        <taxon>Embryophyta</taxon>
        <taxon>Tracheophyta</taxon>
        <taxon>Spermatophyta</taxon>
        <taxon>Magnoliopsida</taxon>
        <taxon>Liliopsida</taxon>
        <taxon>Poales</taxon>
        <taxon>Poaceae</taxon>
        <taxon>PACMAD clade</taxon>
        <taxon>Arundinoideae</taxon>
        <taxon>Arundineae</taxon>
        <taxon>Arundo</taxon>
    </lineage>
</organism>
<feature type="region of interest" description="Disordered" evidence="1">
    <location>
        <begin position="1"/>
        <end position="25"/>
    </location>
</feature>
<dbReference type="AlphaFoldDB" id="A0A0A9CSY8"/>
<dbReference type="PANTHER" id="PTHR33085">
    <property type="entry name" value="OS12G0113100 PROTEIN-RELATED"/>
    <property type="match status" value="1"/>
</dbReference>
<dbReference type="InterPro" id="IPR015915">
    <property type="entry name" value="Kelch-typ_b-propeller"/>
</dbReference>
<sequence>MECGKRKRRRRRNRHRPSIADLELEERKDIDQNHIGDLPMKETKGLNDKAIVGGDSDEGRDPSSAYLVACHWDWSSSSKPYSVYKMVDLAPSDASSPSSSGQKRLKLLRRLETKPDGKMFTSVRSRHRAWIVGVGGTQGDTVIFDTKKNKVIHGPNLNSAKWRPVLMAVGDKVYAMSRSPSWVLEPDFPPWFEVLDLSQAKVVTAAGRSYLEGCSWIDLLNPPCIPWALTPTDYTMLPTVILVSYVVVANYILVSFNKQWGTYALDTRANEPEWHKVDDRRLPFFGCATQHGSIFLGLSQKDGPISAYRIHIAPSDKGNALRLSIAVLPVKYMEHEVHAGPCFSSLDNKCFCSLSLSLDSHSFTLNPDSRELFPRKVHVNLTTYQIEDPSLVVNPEEALLDVKPDIAVSSQSEQALKIASSKHGFSPFAFAFLSI</sequence>
<dbReference type="InterPro" id="IPR012871">
    <property type="entry name" value="DUF1668_ORYSA"/>
</dbReference>
<dbReference type="EMBL" id="GBRH01220352">
    <property type="protein sequence ID" value="JAD77543.1"/>
    <property type="molecule type" value="Transcribed_RNA"/>
</dbReference>
<protein>
    <submittedName>
        <fullName evidence="2">Uncharacterized protein</fullName>
    </submittedName>
</protein>
<evidence type="ECO:0000313" key="2">
    <source>
        <dbReference type="EMBL" id="JAD77543.1"/>
    </source>
</evidence>